<evidence type="ECO:0000313" key="4">
    <source>
        <dbReference type="EMBL" id="ADV62914.1"/>
    </source>
</evidence>
<feature type="transmembrane region" description="Helical" evidence="2">
    <location>
        <begin position="381"/>
        <end position="402"/>
    </location>
</feature>
<keyword evidence="2" id="KW-0472">Membrane</keyword>
<evidence type="ECO:0000256" key="1">
    <source>
        <dbReference type="SAM" id="MobiDB-lite"/>
    </source>
</evidence>
<dbReference type="PANTHER" id="PTHR36927:SF1">
    <property type="entry name" value="MDO-LIKE PROTEIN"/>
    <property type="match status" value="1"/>
</dbReference>
<gene>
    <name evidence="4" type="ordered locus">Isop_2336</name>
</gene>
<dbReference type="Proteomes" id="UP000008631">
    <property type="component" value="Chromosome"/>
</dbReference>
<feature type="region of interest" description="Disordered" evidence="1">
    <location>
        <begin position="1"/>
        <end position="22"/>
    </location>
</feature>
<keyword evidence="2" id="KW-0812">Transmembrane</keyword>
<feature type="transmembrane region" description="Helical" evidence="2">
    <location>
        <begin position="249"/>
        <end position="265"/>
    </location>
</feature>
<evidence type="ECO:0000313" key="5">
    <source>
        <dbReference type="Proteomes" id="UP000008631"/>
    </source>
</evidence>
<feature type="transmembrane region" description="Helical" evidence="2">
    <location>
        <begin position="39"/>
        <end position="57"/>
    </location>
</feature>
<feature type="transmembrane region" description="Helical" evidence="2">
    <location>
        <begin position="77"/>
        <end position="97"/>
    </location>
</feature>
<keyword evidence="5" id="KW-1185">Reference proteome</keyword>
<dbReference type="OrthoDB" id="7375713at2"/>
<keyword evidence="4" id="KW-0808">Transferase</keyword>
<feature type="transmembrane region" description="Helical" evidence="2">
    <location>
        <begin position="315"/>
        <end position="338"/>
    </location>
</feature>
<reference key="1">
    <citation type="submission" date="2010-11" db="EMBL/GenBank/DDBJ databases">
        <title>The complete sequence of chromosome of Isophaera pallida ATCC 43644.</title>
        <authorList>
            <consortium name="US DOE Joint Genome Institute (JGI-PGF)"/>
            <person name="Lucas S."/>
            <person name="Copeland A."/>
            <person name="Lapidus A."/>
            <person name="Bruce D."/>
            <person name="Goodwin L."/>
            <person name="Pitluck S."/>
            <person name="Kyrpides N."/>
            <person name="Mavromatis K."/>
            <person name="Pagani I."/>
            <person name="Ivanova N."/>
            <person name="Saunders E."/>
            <person name="Brettin T."/>
            <person name="Detter J.C."/>
            <person name="Han C."/>
            <person name="Tapia R."/>
            <person name="Land M."/>
            <person name="Hauser L."/>
            <person name="Markowitz V."/>
            <person name="Cheng J.-F."/>
            <person name="Hugenholtz P."/>
            <person name="Woyke T."/>
            <person name="Wu D."/>
            <person name="Eisen J.A."/>
        </authorList>
    </citation>
    <scope>NUCLEOTIDE SEQUENCE</scope>
    <source>
        <strain>ATCC 43644</strain>
    </source>
</reference>
<accession>E8R6K3</accession>
<dbReference type="eggNOG" id="COG1835">
    <property type="taxonomic scope" value="Bacteria"/>
</dbReference>
<dbReference type="RefSeq" id="WP_013565202.1">
    <property type="nucleotide sequence ID" value="NC_014962.1"/>
</dbReference>
<feature type="transmembrane region" description="Helical" evidence="2">
    <location>
        <begin position="277"/>
        <end position="295"/>
    </location>
</feature>
<dbReference type="InterPro" id="IPR002656">
    <property type="entry name" value="Acyl_transf_3_dom"/>
</dbReference>
<feature type="region of interest" description="Disordered" evidence="1">
    <location>
        <begin position="440"/>
        <end position="477"/>
    </location>
</feature>
<dbReference type="HOGENOM" id="CLU_036182_1_0_0"/>
<dbReference type="Pfam" id="PF01757">
    <property type="entry name" value="Acyl_transf_3"/>
    <property type="match status" value="1"/>
</dbReference>
<feature type="transmembrane region" description="Helical" evidence="2">
    <location>
        <begin position="173"/>
        <end position="192"/>
    </location>
</feature>
<feature type="domain" description="Acyltransferase 3" evidence="3">
    <location>
        <begin position="33"/>
        <end position="398"/>
    </location>
</feature>
<keyword evidence="4" id="KW-0012">Acyltransferase</keyword>
<protein>
    <submittedName>
        <fullName evidence="4">Acyltransferase 3</fullName>
    </submittedName>
</protein>
<dbReference type="InterPro" id="IPR050623">
    <property type="entry name" value="Glucan_succinyl_AcylTrfase"/>
</dbReference>
<reference evidence="4 5" key="2">
    <citation type="journal article" date="2011" name="Stand. Genomic Sci.">
        <title>Complete genome sequence of Isosphaera pallida type strain (IS1B).</title>
        <authorList>
            <consortium name="US DOE Joint Genome Institute (JGI-PGF)"/>
            <person name="Goker M."/>
            <person name="Cleland D."/>
            <person name="Saunders E."/>
            <person name="Lapidus A."/>
            <person name="Nolan M."/>
            <person name="Lucas S."/>
            <person name="Hammon N."/>
            <person name="Deshpande S."/>
            <person name="Cheng J.F."/>
            <person name="Tapia R."/>
            <person name="Han C."/>
            <person name="Goodwin L."/>
            <person name="Pitluck S."/>
            <person name="Liolios K."/>
            <person name="Pagani I."/>
            <person name="Ivanova N."/>
            <person name="Mavromatis K."/>
            <person name="Pati A."/>
            <person name="Chen A."/>
            <person name="Palaniappan K."/>
            <person name="Land M."/>
            <person name="Hauser L."/>
            <person name="Chang Y.J."/>
            <person name="Jeffries C.D."/>
            <person name="Detter J.C."/>
            <person name="Beck B."/>
            <person name="Woyke T."/>
            <person name="Bristow J."/>
            <person name="Eisen J.A."/>
            <person name="Markowitz V."/>
            <person name="Hugenholtz P."/>
            <person name="Kyrpides N.C."/>
            <person name="Klenk H.P."/>
        </authorList>
    </citation>
    <scope>NUCLEOTIDE SEQUENCE [LARGE SCALE GENOMIC DNA]</scope>
    <source>
        <strain evidence="5">ATCC 43644 / DSM 9630 / IS1B</strain>
    </source>
</reference>
<dbReference type="KEGG" id="ipa:Isop_2336"/>
<feature type="transmembrane region" description="Helical" evidence="2">
    <location>
        <begin position="212"/>
        <end position="229"/>
    </location>
</feature>
<dbReference type="InParanoid" id="E8R6K3"/>
<dbReference type="EMBL" id="CP002353">
    <property type="protein sequence ID" value="ADV62914.1"/>
    <property type="molecule type" value="Genomic_DNA"/>
</dbReference>
<keyword evidence="2" id="KW-1133">Transmembrane helix</keyword>
<sequence>MSNATSRPDVPTSTPPPLTHARASVETVVRTPGLDALRCGAMFLVLMLHAAIPYGNHRIPHLLWGVWNERGHWALDLFFWGGVALTMPVFFFLSGLFTARAVATKGIGPVVRERIQRILVPTVVATFTILPLTLLVWNLGWFVSGRCSARQALYFVYLDPEINANRWGPAHLWFLYYLIQLTALFLAAARWIPTAFNRLLDRLAALVDRGTTRWLVLTIPTTLLLWLGYQRAGIDPIMGMHNILTLDLIRFAHHGWFFLIGLAMARRWSSLDPAPVWLTQSLRFHLVLAFVAFAARAWLLDRDLDPESSLSLTEQILMCIAAALTGWFGLFAALGLALRLIRTTSPILRWLTDSSYWVYLVHFPIVGLAQVNLHPLDWSPFLKFLIVAASSWIICLASYQLFVRYTLLGSWLHGVRLREPHAGVRRWPSVSAPSLFGSVDRPANPASEPISSGVAPNLPPPHAMRGEAVAAGPARSR</sequence>
<name>E8R6K3_ISOPI</name>
<dbReference type="PANTHER" id="PTHR36927">
    <property type="entry name" value="BLR4337 PROTEIN"/>
    <property type="match status" value="1"/>
</dbReference>
<feature type="transmembrane region" description="Helical" evidence="2">
    <location>
        <begin position="350"/>
        <end position="369"/>
    </location>
</feature>
<evidence type="ECO:0000259" key="3">
    <source>
        <dbReference type="Pfam" id="PF01757"/>
    </source>
</evidence>
<organism evidence="4 5">
    <name type="scientific">Isosphaera pallida (strain ATCC 43644 / DSM 9630 / IS1B)</name>
    <dbReference type="NCBI Taxonomy" id="575540"/>
    <lineage>
        <taxon>Bacteria</taxon>
        <taxon>Pseudomonadati</taxon>
        <taxon>Planctomycetota</taxon>
        <taxon>Planctomycetia</taxon>
        <taxon>Isosphaerales</taxon>
        <taxon>Isosphaeraceae</taxon>
        <taxon>Isosphaera</taxon>
    </lineage>
</organism>
<dbReference type="GO" id="GO:0016747">
    <property type="term" value="F:acyltransferase activity, transferring groups other than amino-acyl groups"/>
    <property type="evidence" value="ECO:0007669"/>
    <property type="project" value="InterPro"/>
</dbReference>
<dbReference type="STRING" id="575540.Isop_2336"/>
<proteinExistence type="predicted"/>
<evidence type="ECO:0000256" key="2">
    <source>
        <dbReference type="SAM" id="Phobius"/>
    </source>
</evidence>
<feature type="transmembrane region" description="Helical" evidence="2">
    <location>
        <begin position="118"/>
        <end position="137"/>
    </location>
</feature>
<dbReference type="AlphaFoldDB" id="E8R6K3"/>
<dbReference type="FunCoup" id="E8R6K3">
    <property type="interactions" value="3"/>
</dbReference>